<dbReference type="GO" id="GO:0071013">
    <property type="term" value="C:catalytic step 2 spliceosome"/>
    <property type="evidence" value="ECO:0007669"/>
    <property type="project" value="TreeGrafter"/>
</dbReference>
<dbReference type="Gene3D" id="3.30.70.330">
    <property type="match status" value="2"/>
</dbReference>
<dbReference type="SMART" id="SM00360">
    <property type="entry name" value="RRM"/>
    <property type="match status" value="2"/>
</dbReference>
<evidence type="ECO:0000313" key="5">
    <source>
        <dbReference type="Proteomes" id="UP000193719"/>
    </source>
</evidence>
<dbReference type="Pfam" id="PF00076">
    <property type="entry name" value="RRM_1"/>
    <property type="match status" value="2"/>
</dbReference>
<organism evidence="4 5">
    <name type="scientific">Piromyces finnis</name>
    <dbReference type="NCBI Taxonomy" id="1754191"/>
    <lineage>
        <taxon>Eukaryota</taxon>
        <taxon>Fungi</taxon>
        <taxon>Fungi incertae sedis</taxon>
        <taxon>Chytridiomycota</taxon>
        <taxon>Chytridiomycota incertae sedis</taxon>
        <taxon>Neocallimastigomycetes</taxon>
        <taxon>Neocallimastigales</taxon>
        <taxon>Neocallimastigaceae</taxon>
        <taxon>Piromyces</taxon>
    </lineage>
</organism>
<dbReference type="AlphaFoldDB" id="A0A1Y1V3X3"/>
<protein>
    <recommendedName>
        <fullName evidence="3">RRM domain-containing protein</fullName>
    </recommendedName>
</protein>
<dbReference type="GO" id="GO:0071011">
    <property type="term" value="C:precatalytic spliceosome"/>
    <property type="evidence" value="ECO:0007669"/>
    <property type="project" value="TreeGrafter"/>
</dbReference>
<evidence type="ECO:0000313" key="4">
    <source>
        <dbReference type="EMBL" id="ORX45367.1"/>
    </source>
</evidence>
<dbReference type="GO" id="GO:0003723">
    <property type="term" value="F:RNA binding"/>
    <property type="evidence" value="ECO:0007669"/>
    <property type="project" value="UniProtKB-UniRule"/>
</dbReference>
<dbReference type="GO" id="GO:0005686">
    <property type="term" value="C:U2 snRNP"/>
    <property type="evidence" value="ECO:0007669"/>
    <property type="project" value="TreeGrafter"/>
</dbReference>
<accession>A0A1Y1V3X3</accession>
<dbReference type="SUPFAM" id="SSF54928">
    <property type="entry name" value="RNA-binding domain, RBD"/>
    <property type="match status" value="1"/>
</dbReference>
<feature type="domain" description="RRM" evidence="3">
    <location>
        <begin position="112"/>
        <end position="177"/>
    </location>
</feature>
<evidence type="ECO:0000256" key="1">
    <source>
        <dbReference type="ARBA" id="ARBA00022884"/>
    </source>
</evidence>
<dbReference type="InterPro" id="IPR000504">
    <property type="entry name" value="RRM_dom"/>
</dbReference>
<dbReference type="PANTHER" id="PTHR45880:SF1">
    <property type="entry name" value="RNA-BINDING MOTIF PROTEIN, X-LINKED 2"/>
    <property type="match status" value="1"/>
</dbReference>
<sequence>MNIGFQNKNKNQSIVLTNFPTNVEIKELHNKLYEFLRHFGNVIQLIYKDESDKNKSYAIVRFDNENSTNNLRFSLNLVPFLGSYLFVDKEKTIQLIMPKCEYTIVNEENNSNILEITNIPKEVGEENIKGMFERFGKIIHLDIVHTQYETVTAYAYYCNAAVAKKTKRKMNRANLVK</sequence>
<name>A0A1Y1V3X3_9FUNG</name>
<reference evidence="4 5" key="2">
    <citation type="submission" date="2016-08" db="EMBL/GenBank/DDBJ databases">
        <title>Pervasive Adenine N6-methylation of Active Genes in Fungi.</title>
        <authorList>
            <consortium name="DOE Joint Genome Institute"/>
            <person name="Mondo S.J."/>
            <person name="Dannebaum R.O."/>
            <person name="Kuo R.C."/>
            <person name="Labutti K."/>
            <person name="Haridas S."/>
            <person name="Kuo A."/>
            <person name="Salamov A."/>
            <person name="Ahrendt S.R."/>
            <person name="Lipzen A."/>
            <person name="Sullivan W."/>
            <person name="Andreopoulos W.B."/>
            <person name="Clum A."/>
            <person name="Lindquist E."/>
            <person name="Daum C."/>
            <person name="Ramamoorthy G.K."/>
            <person name="Gryganskyi A."/>
            <person name="Culley D."/>
            <person name="Magnuson J.K."/>
            <person name="James T.Y."/>
            <person name="O'Malley M.A."/>
            <person name="Stajich J.E."/>
            <person name="Spatafora J.W."/>
            <person name="Visel A."/>
            <person name="Grigoriev I.V."/>
        </authorList>
    </citation>
    <scope>NUCLEOTIDE SEQUENCE [LARGE SCALE GENOMIC DNA]</scope>
    <source>
        <strain evidence="5">finn</strain>
    </source>
</reference>
<reference evidence="4 5" key="1">
    <citation type="submission" date="2016-08" db="EMBL/GenBank/DDBJ databases">
        <title>Genomes of anaerobic fungi encode conserved fungal cellulosomes for biomass hydrolysis.</title>
        <authorList>
            <consortium name="DOE Joint Genome Institute"/>
            <person name="Haitjema C.H."/>
            <person name="Gilmore S.P."/>
            <person name="Henske J.K."/>
            <person name="Solomon K.V."/>
            <person name="De Groot R."/>
            <person name="Kuo A."/>
            <person name="Mondo S.J."/>
            <person name="Salamov A.A."/>
            <person name="Labutti K."/>
            <person name="Zhao Z."/>
            <person name="Chiniquy J."/>
            <person name="Barry K."/>
            <person name="Brewer H.M."/>
            <person name="Purvine S.O."/>
            <person name="Wright A.T."/>
            <person name="Boxma B."/>
            <person name="Van Alen T."/>
            <person name="Hackstein J.H."/>
            <person name="Baker S.E."/>
            <person name="Grigoriev I.V."/>
            <person name="O'Malley M.A."/>
        </authorList>
    </citation>
    <scope>NUCLEOTIDE SEQUENCE [LARGE SCALE GENOMIC DNA]</scope>
    <source>
        <strain evidence="5">finn</strain>
    </source>
</reference>
<gene>
    <name evidence="4" type="ORF">BCR36DRAFT_116800</name>
</gene>
<keyword evidence="1 2" id="KW-0694">RNA-binding</keyword>
<dbReference type="InterPro" id="IPR051847">
    <property type="entry name" value="RNA_proc/Spliceosome_comp"/>
</dbReference>
<evidence type="ECO:0000256" key="2">
    <source>
        <dbReference type="PROSITE-ProRule" id="PRU00176"/>
    </source>
</evidence>
<dbReference type="OrthoDB" id="78437at2759"/>
<dbReference type="CDD" id="cd00590">
    <property type="entry name" value="RRM_SF"/>
    <property type="match status" value="2"/>
</dbReference>
<evidence type="ECO:0000259" key="3">
    <source>
        <dbReference type="PROSITE" id="PS50102"/>
    </source>
</evidence>
<dbReference type="PANTHER" id="PTHR45880">
    <property type="entry name" value="RNA-BINDING MOTIF PROTEIN, X-LINKED 2"/>
    <property type="match status" value="1"/>
</dbReference>
<comment type="caution">
    <text evidence="4">The sequence shown here is derived from an EMBL/GenBank/DDBJ whole genome shotgun (WGS) entry which is preliminary data.</text>
</comment>
<proteinExistence type="predicted"/>
<feature type="domain" description="RRM" evidence="3">
    <location>
        <begin position="12"/>
        <end position="92"/>
    </location>
</feature>
<dbReference type="InterPro" id="IPR012677">
    <property type="entry name" value="Nucleotide-bd_a/b_plait_sf"/>
</dbReference>
<dbReference type="InterPro" id="IPR035979">
    <property type="entry name" value="RBD_domain_sf"/>
</dbReference>
<dbReference type="GO" id="GO:0000398">
    <property type="term" value="P:mRNA splicing, via spliceosome"/>
    <property type="evidence" value="ECO:0007669"/>
    <property type="project" value="TreeGrafter"/>
</dbReference>
<dbReference type="Proteomes" id="UP000193719">
    <property type="component" value="Unassembled WGS sequence"/>
</dbReference>
<dbReference type="EMBL" id="MCFH01000040">
    <property type="protein sequence ID" value="ORX45367.1"/>
    <property type="molecule type" value="Genomic_DNA"/>
</dbReference>
<keyword evidence="5" id="KW-1185">Reference proteome</keyword>
<dbReference type="PROSITE" id="PS50102">
    <property type="entry name" value="RRM"/>
    <property type="match status" value="2"/>
</dbReference>